<keyword evidence="3" id="KW-1185">Reference proteome</keyword>
<sequence length="156" mass="17038">MTIQHRDGNIHKNADGLSRWALPNDPSNPAYDPEEEPDDEKFPIMGIHVSTFKADFFETVRDGYQKENNAVIITQLLMKDCKDPQLASGLSGVCQNSVHSDQARSRALLPAPRSGCSFPHSAPGSITLRLSSPPTVSASRVEPLSSQPPSSTRTRI</sequence>
<evidence type="ECO:0000313" key="3">
    <source>
        <dbReference type="Proteomes" id="UP000235388"/>
    </source>
</evidence>
<evidence type="ECO:0000313" key="2">
    <source>
        <dbReference type="EMBL" id="PLW25225.1"/>
    </source>
</evidence>
<accession>A0A2N5TIB2</accession>
<feature type="compositionally biased region" description="Polar residues" evidence="1">
    <location>
        <begin position="128"/>
        <end position="156"/>
    </location>
</feature>
<feature type="compositionally biased region" description="Basic and acidic residues" evidence="1">
    <location>
        <begin position="1"/>
        <end position="14"/>
    </location>
</feature>
<protein>
    <submittedName>
        <fullName evidence="2">Uncharacterized protein</fullName>
    </submittedName>
</protein>
<organism evidence="2 3">
    <name type="scientific">Puccinia coronata f. sp. avenae</name>
    <dbReference type="NCBI Taxonomy" id="200324"/>
    <lineage>
        <taxon>Eukaryota</taxon>
        <taxon>Fungi</taxon>
        <taxon>Dikarya</taxon>
        <taxon>Basidiomycota</taxon>
        <taxon>Pucciniomycotina</taxon>
        <taxon>Pucciniomycetes</taxon>
        <taxon>Pucciniales</taxon>
        <taxon>Pucciniaceae</taxon>
        <taxon>Puccinia</taxon>
    </lineage>
</organism>
<dbReference type="Proteomes" id="UP000235388">
    <property type="component" value="Unassembled WGS sequence"/>
</dbReference>
<gene>
    <name evidence="2" type="ORF">PCANC_28413</name>
</gene>
<comment type="caution">
    <text evidence="2">The sequence shown here is derived from an EMBL/GenBank/DDBJ whole genome shotgun (WGS) entry which is preliminary data.</text>
</comment>
<feature type="region of interest" description="Disordered" evidence="1">
    <location>
        <begin position="1"/>
        <end position="38"/>
    </location>
</feature>
<name>A0A2N5TIB2_9BASI</name>
<evidence type="ECO:0000256" key="1">
    <source>
        <dbReference type="SAM" id="MobiDB-lite"/>
    </source>
</evidence>
<dbReference type="OrthoDB" id="2507171at2759"/>
<proteinExistence type="predicted"/>
<reference evidence="2 3" key="1">
    <citation type="submission" date="2017-11" db="EMBL/GenBank/DDBJ databases">
        <title>De novo assembly and phasing of dikaryotic genomes from two isolates of Puccinia coronata f. sp. avenae, the causal agent of oat crown rust.</title>
        <authorList>
            <person name="Miller M.E."/>
            <person name="Zhang Y."/>
            <person name="Omidvar V."/>
            <person name="Sperschneider J."/>
            <person name="Schwessinger B."/>
            <person name="Raley C."/>
            <person name="Palmer J.M."/>
            <person name="Garnica D."/>
            <person name="Upadhyaya N."/>
            <person name="Rathjen J."/>
            <person name="Taylor J.M."/>
            <person name="Park R.F."/>
            <person name="Dodds P.N."/>
            <person name="Hirsch C.D."/>
            <person name="Kianian S.F."/>
            <person name="Figueroa M."/>
        </authorList>
    </citation>
    <scope>NUCLEOTIDE SEQUENCE [LARGE SCALE GENOMIC DNA]</scope>
    <source>
        <strain evidence="2">12NC29</strain>
    </source>
</reference>
<dbReference type="AlphaFoldDB" id="A0A2N5TIB2"/>
<feature type="region of interest" description="Disordered" evidence="1">
    <location>
        <begin position="127"/>
        <end position="156"/>
    </location>
</feature>
<dbReference type="EMBL" id="PGCJ01000637">
    <property type="protein sequence ID" value="PLW25225.1"/>
    <property type="molecule type" value="Genomic_DNA"/>
</dbReference>
<dbReference type="STRING" id="200324.A0A2N5TIB2"/>